<evidence type="ECO:0000256" key="7">
    <source>
        <dbReference type="ARBA" id="ARBA00048018"/>
    </source>
</evidence>
<protein>
    <recommendedName>
        <fullName evidence="1">D-aminoacyl-tRNA deacylase</fullName>
        <ecNumber evidence="1">3.1.1.96</ecNumber>
    </recommendedName>
</protein>
<dbReference type="Gene3D" id="3.50.80.10">
    <property type="entry name" value="D-tyrosyl-tRNA(Tyr) deacylase"/>
    <property type="match status" value="1"/>
</dbReference>
<dbReference type="GO" id="GO:0005737">
    <property type="term" value="C:cytoplasm"/>
    <property type="evidence" value="ECO:0007669"/>
    <property type="project" value="InterPro"/>
</dbReference>
<proteinExistence type="predicted"/>
<evidence type="ECO:0000256" key="9">
    <source>
        <dbReference type="SAM" id="MobiDB-lite"/>
    </source>
</evidence>
<evidence type="ECO:0000256" key="3">
    <source>
        <dbReference type="ARBA" id="ARBA00022771"/>
    </source>
</evidence>
<dbReference type="AlphaFoldDB" id="A0AAV6FS91"/>
<keyword evidence="12" id="KW-1185">Reference proteome</keyword>
<dbReference type="InterPro" id="IPR023509">
    <property type="entry name" value="DTD-like_sf"/>
</dbReference>
<dbReference type="GO" id="GO:0003677">
    <property type="term" value="F:DNA binding"/>
    <property type="evidence" value="ECO:0007669"/>
    <property type="project" value="UniProtKB-UniRule"/>
</dbReference>
<name>A0AAV6FS91_9TELE</name>
<keyword evidence="3 8" id="KW-0863">Zinc-finger</keyword>
<comment type="caution">
    <text evidence="11">The sequence shown here is derived from an EMBL/GenBank/DDBJ whole genome shotgun (WGS) entry which is preliminary data.</text>
</comment>
<dbReference type="InterPro" id="IPR052224">
    <property type="entry name" value="THAP_domain_protein"/>
</dbReference>
<evidence type="ECO:0000256" key="2">
    <source>
        <dbReference type="ARBA" id="ARBA00022723"/>
    </source>
</evidence>
<dbReference type="EMBL" id="JADWDJ010000019">
    <property type="protein sequence ID" value="KAG5265714.1"/>
    <property type="molecule type" value="Genomic_DNA"/>
</dbReference>
<dbReference type="PROSITE" id="PS50950">
    <property type="entry name" value="ZF_THAP"/>
    <property type="match status" value="2"/>
</dbReference>
<keyword evidence="5 8" id="KW-0238">DNA-binding</keyword>
<feature type="domain" description="THAP-type" evidence="10">
    <location>
        <begin position="137"/>
        <end position="222"/>
    </location>
</feature>
<dbReference type="GO" id="GO:0051499">
    <property type="term" value="F:D-aminoacyl-tRNA deacylase activity"/>
    <property type="evidence" value="ECO:0007669"/>
    <property type="project" value="UniProtKB-EC"/>
</dbReference>
<feature type="compositionally biased region" description="Polar residues" evidence="9">
    <location>
        <begin position="629"/>
        <end position="640"/>
    </location>
</feature>
<dbReference type="Gene3D" id="1.10.340.70">
    <property type="match status" value="3"/>
</dbReference>
<evidence type="ECO:0000256" key="6">
    <source>
        <dbReference type="ARBA" id="ARBA00047676"/>
    </source>
</evidence>
<dbReference type="InterPro" id="IPR003732">
    <property type="entry name" value="Daa-tRNA_deacyls_DTD"/>
</dbReference>
<dbReference type="Pfam" id="PF02580">
    <property type="entry name" value="Tyr_Deacylase"/>
    <property type="match status" value="1"/>
</dbReference>
<evidence type="ECO:0000313" key="11">
    <source>
        <dbReference type="EMBL" id="KAG5265714.1"/>
    </source>
</evidence>
<dbReference type="Proteomes" id="UP000823561">
    <property type="component" value="Chromosome 19"/>
</dbReference>
<dbReference type="SMART" id="SM00692">
    <property type="entry name" value="DM3"/>
    <property type="match status" value="2"/>
</dbReference>
<feature type="region of interest" description="Disordered" evidence="9">
    <location>
        <begin position="217"/>
        <end position="248"/>
    </location>
</feature>
<evidence type="ECO:0000256" key="4">
    <source>
        <dbReference type="ARBA" id="ARBA00022833"/>
    </source>
</evidence>
<dbReference type="InterPro" id="IPR006612">
    <property type="entry name" value="THAP_Znf"/>
</dbReference>
<gene>
    <name evidence="11" type="ORF">AALO_G00245570</name>
</gene>
<dbReference type="PANTHER" id="PTHR46927">
    <property type="entry name" value="AGAP005574-PA"/>
    <property type="match status" value="1"/>
</dbReference>
<keyword evidence="2" id="KW-0479">Metal-binding</keyword>
<keyword evidence="4" id="KW-0862">Zinc</keyword>
<feature type="domain" description="THAP-type" evidence="10">
    <location>
        <begin position="397"/>
        <end position="480"/>
    </location>
</feature>
<feature type="compositionally biased region" description="Low complexity" evidence="9">
    <location>
        <begin position="641"/>
        <end position="653"/>
    </location>
</feature>
<evidence type="ECO:0000256" key="8">
    <source>
        <dbReference type="PROSITE-ProRule" id="PRU00309"/>
    </source>
</evidence>
<organism evidence="11 12">
    <name type="scientific">Alosa alosa</name>
    <name type="common">allis shad</name>
    <dbReference type="NCBI Taxonomy" id="278164"/>
    <lineage>
        <taxon>Eukaryota</taxon>
        <taxon>Metazoa</taxon>
        <taxon>Chordata</taxon>
        <taxon>Craniata</taxon>
        <taxon>Vertebrata</taxon>
        <taxon>Euteleostomi</taxon>
        <taxon>Actinopterygii</taxon>
        <taxon>Neopterygii</taxon>
        <taxon>Teleostei</taxon>
        <taxon>Clupei</taxon>
        <taxon>Clupeiformes</taxon>
        <taxon>Clupeoidei</taxon>
        <taxon>Clupeidae</taxon>
        <taxon>Alosa</taxon>
    </lineage>
</organism>
<feature type="region of interest" description="Disordered" evidence="9">
    <location>
        <begin position="674"/>
        <end position="697"/>
    </location>
</feature>
<dbReference type="Pfam" id="PF17921">
    <property type="entry name" value="Integrase_H2C2"/>
    <property type="match status" value="3"/>
</dbReference>
<evidence type="ECO:0000256" key="5">
    <source>
        <dbReference type="ARBA" id="ARBA00023125"/>
    </source>
</evidence>
<reference evidence="11" key="1">
    <citation type="submission" date="2020-10" db="EMBL/GenBank/DDBJ databases">
        <title>Chromosome-scale genome assembly of the Allis shad, Alosa alosa.</title>
        <authorList>
            <person name="Margot Z."/>
            <person name="Christophe K."/>
            <person name="Cabau C."/>
            <person name="Louis A."/>
            <person name="Berthelot C."/>
            <person name="Parey E."/>
            <person name="Roest Crollius H."/>
            <person name="Montfort J."/>
            <person name="Robinson-Rechavi M."/>
            <person name="Bucao C."/>
            <person name="Bouchez O."/>
            <person name="Gislard M."/>
            <person name="Lluch J."/>
            <person name="Milhes M."/>
            <person name="Lampietro C."/>
            <person name="Lopez Roques C."/>
            <person name="Donnadieu C."/>
            <person name="Braasch I."/>
            <person name="Desvignes T."/>
            <person name="Postlethwait J."/>
            <person name="Bobe J."/>
            <person name="Guiguen Y."/>
        </authorList>
    </citation>
    <scope>NUCLEOTIDE SEQUENCE</scope>
    <source>
        <strain evidence="11">M-15738</strain>
        <tissue evidence="11">Blood</tissue>
    </source>
</reference>
<dbReference type="Pfam" id="PF05485">
    <property type="entry name" value="THAP"/>
    <property type="match status" value="2"/>
</dbReference>
<evidence type="ECO:0000259" key="10">
    <source>
        <dbReference type="PROSITE" id="PS50950"/>
    </source>
</evidence>
<accession>A0AAV6FS91</accession>
<dbReference type="PANTHER" id="PTHR46927:SF2">
    <property type="entry name" value="THAP DOMAIN-CONTAINING PROTEIN 8"/>
    <property type="match status" value="1"/>
</dbReference>
<dbReference type="InterPro" id="IPR041588">
    <property type="entry name" value="Integrase_H2C2"/>
</dbReference>
<dbReference type="SMART" id="SM00980">
    <property type="entry name" value="THAP"/>
    <property type="match status" value="2"/>
</dbReference>
<comment type="catalytic activity">
    <reaction evidence="7">
        <text>a D-aminoacyl-tRNA + H2O = a tRNA + a D-alpha-amino acid + H(+)</text>
        <dbReference type="Rhea" id="RHEA:13953"/>
        <dbReference type="Rhea" id="RHEA-COMP:10123"/>
        <dbReference type="Rhea" id="RHEA-COMP:10124"/>
        <dbReference type="ChEBI" id="CHEBI:15377"/>
        <dbReference type="ChEBI" id="CHEBI:15378"/>
        <dbReference type="ChEBI" id="CHEBI:59871"/>
        <dbReference type="ChEBI" id="CHEBI:78442"/>
        <dbReference type="ChEBI" id="CHEBI:79333"/>
        <dbReference type="EC" id="3.1.1.96"/>
    </reaction>
</comment>
<comment type="catalytic activity">
    <reaction evidence="6">
        <text>glycyl-tRNA(Ala) + H2O = tRNA(Ala) + glycine + H(+)</text>
        <dbReference type="Rhea" id="RHEA:53744"/>
        <dbReference type="Rhea" id="RHEA-COMP:9657"/>
        <dbReference type="Rhea" id="RHEA-COMP:13640"/>
        <dbReference type="ChEBI" id="CHEBI:15377"/>
        <dbReference type="ChEBI" id="CHEBI:15378"/>
        <dbReference type="ChEBI" id="CHEBI:57305"/>
        <dbReference type="ChEBI" id="CHEBI:78442"/>
        <dbReference type="ChEBI" id="CHEBI:78522"/>
        <dbReference type="EC" id="3.1.1.96"/>
    </reaction>
</comment>
<evidence type="ECO:0000313" key="12">
    <source>
        <dbReference type="Proteomes" id="UP000823561"/>
    </source>
</evidence>
<dbReference type="EC" id="3.1.1.96" evidence="1"/>
<dbReference type="GO" id="GO:0008270">
    <property type="term" value="F:zinc ion binding"/>
    <property type="evidence" value="ECO:0007669"/>
    <property type="project" value="UniProtKB-KW"/>
</dbReference>
<evidence type="ECO:0000256" key="1">
    <source>
        <dbReference type="ARBA" id="ARBA00013056"/>
    </source>
</evidence>
<sequence>MLGKGNGNGTRFLRSISRKVRMYFQLYSEVEQYLRFHTYKPDKKEGKRIKRASKKFFWKDECLWHYDGRRLRKVVRDQEEVKSVLQQYHNDKLHKNGGRVLQEVARRFYWGSITKDVKTWIDNCQTCKQTRRKPVRGPKTMHCICYGCESSLVSNGEDESLTFHRFPLSDSKRRELWISYAKRDHWSLTPKSVLCSKHFTEDCFDYSGESISLKSDAVPTVPVSSDGKQESNEDDIGPFQDLPSLENTEHKEHPYAIDSERGELANTGDQLWENDLNSKKELPFSRYDAVERYLRTGSYSKETSKTMKYTIRRASKLYRLEDDVLYYCRRNKRRRVLRSRSQVNAVLREFHDNQGHYAINRCTSAIAEKYHWGTLMRDVEMWIGNCQFCLNMDESSQKFHCCVNGCKNHNGPVERTLGLTFHRFPFDDPERLTQWIKNTHKSKWSPLTRSTVCSNHFTEDCFERVGKEKLLKSHAVPTLSLGQPQLEAAEGSDAENNSENIQQTFFSKYDAVHKYLSTRVYPPGLNAVEKNTLRRLCTRFAVHDGILFFTTKCNRRRVVRNKEDVQATLTTYHNEMNHLDVDKCTTLISKHFHWGSLKADIQRWIQRCEECSAARAPPPEPCASPASPQCNDPENVNQTQAASPSDTDSASPAGGDVEPAKAVALSEVVETVHQGSGHQWHPAVKRSDPLDGASLLPNKRRKDGDVLPVIIALQSYQVHLKDSLPAREKFEPLRARTVLQLCSQAIIQTQKETKDDNACYTRIDAGLVIYLTFFDATEEIIPKMVRSLLQAKLFHVNGREPSSVLDLPGSVLIVPQDSLTGTLKDNKFQYLQRIDASHGQRLYSSFVSQCERALASSKRCVEAKCVVKHGVYGQKQSIYLTSEEPLTHVVEF</sequence>
<feature type="region of interest" description="Disordered" evidence="9">
    <location>
        <begin position="615"/>
        <end position="657"/>
    </location>
</feature>
<dbReference type="SUPFAM" id="SSF57716">
    <property type="entry name" value="Glucocorticoid receptor-like (DNA-binding domain)"/>
    <property type="match status" value="2"/>
</dbReference>
<dbReference type="SUPFAM" id="SSF69500">
    <property type="entry name" value="DTD-like"/>
    <property type="match status" value="1"/>
</dbReference>